<feature type="compositionally biased region" description="Polar residues" evidence="1">
    <location>
        <begin position="480"/>
        <end position="515"/>
    </location>
</feature>
<feature type="region of interest" description="Disordered" evidence="1">
    <location>
        <begin position="922"/>
        <end position="1035"/>
    </location>
</feature>
<feature type="compositionally biased region" description="Polar residues" evidence="1">
    <location>
        <begin position="1003"/>
        <end position="1012"/>
    </location>
</feature>
<feature type="region of interest" description="Disordered" evidence="1">
    <location>
        <begin position="74"/>
        <end position="124"/>
    </location>
</feature>
<dbReference type="Proteomes" id="UP000198287">
    <property type="component" value="Unassembled WGS sequence"/>
</dbReference>
<dbReference type="AlphaFoldDB" id="A0A226DNJ6"/>
<keyword evidence="3" id="KW-1185">Reference proteome</keyword>
<reference evidence="2 3" key="1">
    <citation type="submission" date="2015-12" db="EMBL/GenBank/DDBJ databases">
        <title>The genome of Folsomia candida.</title>
        <authorList>
            <person name="Faddeeva A."/>
            <person name="Derks M.F."/>
            <person name="Anvar Y."/>
            <person name="Smit S."/>
            <person name="Van Straalen N."/>
            <person name="Roelofs D."/>
        </authorList>
    </citation>
    <scope>NUCLEOTIDE SEQUENCE [LARGE SCALE GENOMIC DNA]</scope>
    <source>
        <strain evidence="2 3">VU population</strain>
        <tissue evidence="2">Whole body</tissue>
    </source>
</reference>
<feature type="compositionally biased region" description="Polar residues" evidence="1">
    <location>
        <begin position="816"/>
        <end position="829"/>
    </location>
</feature>
<proteinExistence type="predicted"/>
<accession>A0A226DNJ6</accession>
<feature type="compositionally biased region" description="Polar residues" evidence="1">
    <location>
        <begin position="1"/>
        <end position="10"/>
    </location>
</feature>
<feature type="compositionally biased region" description="Polar residues" evidence="1">
    <location>
        <begin position="256"/>
        <end position="280"/>
    </location>
</feature>
<gene>
    <name evidence="2" type="ORF">Fcan01_18722</name>
</gene>
<feature type="region of interest" description="Disordered" evidence="1">
    <location>
        <begin position="474"/>
        <end position="517"/>
    </location>
</feature>
<feature type="region of interest" description="Disordered" evidence="1">
    <location>
        <begin position="172"/>
        <end position="215"/>
    </location>
</feature>
<sequence length="1168" mass="127859">MNFGTASVSPSGDFRLFIPQAQNRRRKSDQREPTSIFLEPNPPPKLKLPSKKNIGRNGNQSDLVVELVQSQSQLNHNNSNNPHKNKRPHSSTPYQHSRSFGSVEEDVHRTSNQSVVGGYSGGTKMSINQPRLPDITMINKYYGLVPKKFTVHSRQGYGSEDYRKLRAKTAFRSSKSIPTKNSSLDDGHSGSGGSDTESNEPTWGKNGHRKRKDAGNSLINSNLRDINSSENSNQSLQTRKISVERQNKLLKHRGRSSSLPLTPSSKGENFAKNANSSPTRENQRVIKIDLSNMSWEETYCPSSCSPVDGTDCPSPDLHTDNRLIENNNYDNNGNTTKKTIAYQELNLAKADTKSAQFTDSLLLLEAEKTAQVVQVRAAGSCEIERDNDYGPPLNRPVTSINNQAQHLFGQSYPEKMKTDSSHKADLEKDTVQNSTCEESVFEMVNSGISNNSTARRERLRKNISFDEQILLASHELGSGAETNPPKSRRPTTASPSSQRPIPPTTTKTPLSQQHLPSKILPWTQKSGKTLTLSERRAKFQKSMSIHSTESASASSFDLIEESSDTETLSSSYRTPPQIVLPPPPHSTTRKSLFFQPPPEVSTMVGQISPIETLEIQVEIEKVAQILNNMQNQNKSFIDLTPDGCCVDISRVQKTETNLPQMTNSLAKNFETISPTKPKSPEEINDASFSDLNGNNCLHKSANYLANQTLLKKESGDNNNADFKAKRVQEPLTFTEKVGNFTGNGVTPTTKCTKNSPTITTPKNQSCPCITCNNATPAAGSFVTNVIPTKVVQIPFRPPLKKAVSISCEKDLFPTSASANNEVNGISNKSSRPRTAVTSKTLTRTSSTPLILVQNKTNHPSKNSGQNVIQIQSRQNKGNKDNNKSQCQPTNQNPGSNYTTRKLLLKKALMEINQSVAQLGNKKWISSMGRPKTAPSIDHGGNKGGGGGGDATKKSNVSLDQRRQPLKTSPATLTGAGNKPGQLVGTKAIPSTTMGRKTTDHAIKQTSTSSSSVGPGHKSENGVGESSESEKIGPAKRTLHRQSFSLDEGMLLGFSNKEFGWSSNSFDKLVDESRMDDAFQSSKKREECLKIYHKMAKTGVTVKLDTIFRGIMTPSEYRAFIKAAENAARELAETEAEEVINPQNGNVDVDAGVASSVKQNKTAESEANK</sequence>
<dbReference type="OrthoDB" id="7663415at2759"/>
<evidence type="ECO:0000313" key="3">
    <source>
        <dbReference type="Proteomes" id="UP000198287"/>
    </source>
</evidence>
<protein>
    <submittedName>
        <fullName evidence="2">Uncharacterized protein</fullName>
    </submittedName>
</protein>
<feature type="region of interest" description="Disordered" evidence="1">
    <location>
        <begin position="1135"/>
        <end position="1168"/>
    </location>
</feature>
<name>A0A226DNJ6_FOLCA</name>
<evidence type="ECO:0000313" key="2">
    <source>
        <dbReference type="EMBL" id="OXA46670.1"/>
    </source>
</evidence>
<feature type="region of interest" description="Disordered" evidence="1">
    <location>
        <begin position="249"/>
        <end position="283"/>
    </location>
</feature>
<feature type="region of interest" description="Disordered" evidence="1">
    <location>
        <begin position="566"/>
        <end position="588"/>
    </location>
</feature>
<feature type="region of interest" description="Disordered" evidence="1">
    <location>
        <begin position="816"/>
        <end position="897"/>
    </location>
</feature>
<feature type="region of interest" description="Disordered" evidence="1">
    <location>
        <begin position="1"/>
        <end position="58"/>
    </location>
</feature>
<dbReference type="EMBL" id="LNIX01000015">
    <property type="protein sequence ID" value="OXA46670.1"/>
    <property type="molecule type" value="Genomic_DNA"/>
</dbReference>
<feature type="compositionally biased region" description="Polar residues" evidence="1">
    <location>
        <begin position="90"/>
        <end position="100"/>
    </location>
</feature>
<comment type="caution">
    <text evidence="2">The sequence shown here is derived from an EMBL/GenBank/DDBJ whole genome shotgun (WGS) entry which is preliminary data.</text>
</comment>
<organism evidence="2 3">
    <name type="scientific">Folsomia candida</name>
    <name type="common">Springtail</name>
    <dbReference type="NCBI Taxonomy" id="158441"/>
    <lineage>
        <taxon>Eukaryota</taxon>
        <taxon>Metazoa</taxon>
        <taxon>Ecdysozoa</taxon>
        <taxon>Arthropoda</taxon>
        <taxon>Hexapoda</taxon>
        <taxon>Collembola</taxon>
        <taxon>Entomobryomorpha</taxon>
        <taxon>Isotomoidea</taxon>
        <taxon>Isotomidae</taxon>
        <taxon>Proisotominae</taxon>
        <taxon>Folsomia</taxon>
    </lineage>
</organism>
<feature type="compositionally biased region" description="Polar residues" evidence="1">
    <location>
        <begin position="835"/>
        <end position="875"/>
    </location>
</feature>
<evidence type="ECO:0000256" key="1">
    <source>
        <dbReference type="SAM" id="MobiDB-lite"/>
    </source>
</evidence>
<feature type="compositionally biased region" description="Polar residues" evidence="1">
    <location>
        <begin position="172"/>
        <end position="181"/>
    </location>
</feature>
<feature type="compositionally biased region" description="Polar residues" evidence="1">
    <location>
        <begin position="883"/>
        <end position="897"/>
    </location>
</feature>